<protein>
    <submittedName>
        <fullName evidence="1">Uncharacterized protein</fullName>
    </submittedName>
</protein>
<comment type="caution">
    <text evidence="1">The sequence shown here is derived from an EMBL/GenBank/DDBJ whole genome shotgun (WGS) entry which is preliminary data.</text>
</comment>
<evidence type="ECO:0000313" key="1">
    <source>
        <dbReference type="EMBL" id="RHA88979.1"/>
    </source>
</evidence>
<name>A0A413TVJ0_9FIRM</name>
<proteinExistence type="predicted"/>
<dbReference type="EMBL" id="QSFX01000012">
    <property type="protein sequence ID" value="RHA88979.1"/>
    <property type="molecule type" value="Genomic_DNA"/>
</dbReference>
<evidence type="ECO:0000313" key="2">
    <source>
        <dbReference type="Proteomes" id="UP000283492"/>
    </source>
</evidence>
<sequence length="123" mass="14295">MEKRRISTEKIKLWEKRSLSDIIHGRNQPHKKEYTKILNDLNVRVGVLKSKTKWDRISGNVCRSVRKRATEHLGRKKALKYMIINYSGQKLVGGVKDKIKNSIRNNLYLSNLKDAVDIDGHVL</sequence>
<gene>
    <name evidence="1" type="ORF">DW914_08135</name>
</gene>
<reference evidence="1 2" key="1">
    <citation type="submission" date="2018-08" db="EMBL/GenBank/DDBJ databases">
        <title>A genome reference for cultivated species of the human gut microbiota.</title>
        <authorList>
            <person name="Zou Y."/>
            <person name="Xue W."/>
            <person name="Luo G."/>
        </authorList>
    </citation>
    <scope>NUCLEOTIDE SEQUENCE [LARGE SCALE GENOMIC DNA]</scope>
    <source>
        <strain evidence="1 2">AM42-1AC</strain>
    </source>
</reference>
<organism evidence="1 2">
    <name type="scientific">Roseburia inulinivorans</name>
    <dbReference type="NCBI Taxonomy" id="360807"/>
    <lineage>
        <taxon>Bacteria</taxon>
        <taxon>Bacillati</taxon>
        <taxon>Bacillota</taxon>
        <taxon>Clostridia</taxon>
        <taxon>Lachnospirales</taxon>
        <taxon>Lachnospiraceae</taxon>
        <taxon>Roseburia</taxon>
    </lineage>
</organism>
<dbReference type="AlphaFoldDB" id="A0A413TVJ0"/>
<accession>A0A413TVJ0</accession>
<dbReference type="Proteomes" id="UP000283492">
    <property type="component" value="Unassembled WGS sequence"/>
</dbReference>